<dbReference type="PANTHER" id="PTHR33204:SF18">
    <property type="entry name" value="TRANSCRIPTIONAL REGULATORY PROTEIN"/>
    <property type="match status" value="1"/>
</dbReference>
<name>I4EQ69_MODI5</name>
<evidence type="ECO:0000256" key="1">
    <source>
        <dbReference type="ARBA" id="ARBA00023015"/>
    </source>
</evidence>
<dbReference type="Pfam" id="PF01638">
    <property type="entry name" value="HxlR"/>
    <property type="match status" value="1"/>
</dbReference>
<evidence type="ECO:0000313" key="6">
    <source>
        <dbReference type="Proteomes" id="UP000006461"/>
    </source>
</evidence>
<protein>
    <submittedName>
        <fullName evidence="5">Transcriptional regulator, HxlR family</fullName>
    </submittedName>
</protein>
<dbReference type="Proteomes" id="UP000006461">
    <property type="component" value="Chromosome"/>
</dbReference>
<dbReference type="OMA" id="CGEAVEN"/>
<dbReference type="HOGENOM" id="CLU_111585_0_0_11"/>
<gene>
    <name evidence="5" type="ordered locus">MODMU_0060</name>
</gene>
<reference evidence="5 6" key="1">
    <citation type="journal article" date="2012" name="J. Bacteriol.">
        <title>Genome Sequence of Radiation-Resistant Modestobacter marinus Strain BC501, a Representative Actinobacterium That Thrives on Calcareous Stone Surfaces.</title>
        <authorList>
            <person name="Normand P."/>
            <person name="Gury J."/>
            <person name="Pujic P."/>
            <person name="Chouaia B."/>
            <person name="Crotti E."/>
            <person name="Brusetti L."/>
            <person name="Daffonchio D."/>
            <person name="Vacherie B."/>
            <person name="Barbe V."/>
            <person name="Medigue C."/>
            <person name="Calteau A."/>
            <person name="Ghodhbane-Gtari F."/>
            <person name="Essoussi I."/>
            <person name="Nouioui I."/>
            <person name="Abbassi-Ghozzi I."/>
            <person name="Gtari M."/>
        </authorList>
    </citation>
    <scope>NUCLEOTIDE SEQUENCE [LARGE SCALE GENOMIC DNA]</scope>
    <source>
        <strain evidence="6">BC 501</strain>
    </source>
</reference>
<feature type="domain" description="HTH hxlR-type" evidence="4">
    <location>
        <begin position="12"/>
        <end position="109"/>
    </location>
</feature>
<evidence type="ECO:0000313" key="5">
    <source>
        <dbReference type="EMBL" id="CCH85532.1"/>
    </source>
</evidence>
<dbReference type="GO" id="GO:0003677">
    <property type="term" value="F:DNA binding"/>
    <property type="evidence" value="ECO:0007669"/>
    <property type="project" value="UniProtKB-KW"/>
</dbReference>
<dbReference type="OrthoDB" id="9792527at2"/>
<dbReference type="PATRIC" id="fig|477641.3.peg.60"/>
<dbReference type="AlphaFoldDB" id="I4EQ69"/>
<dbReference type="InterPro" id="IPR036390">
    <property type="entry name" value="WH_DNA-bd_sf"/>
</dbReference>
<evidence type="ECO:0000256" key="2">
    <source>
        <dbReference type="ARBA" id="ARBA00023125"/>
    </source>
</evidence>
<evidence type="ECO:0000259" key="4">
    <source>
        <dbReference type="PROSITE" id="PS51118"/>
    </source>
</evidence>
<proteinExistence type="predicted"/>
<dbReference type="KEGG" id="mmar:MODMU_0060"/>
<dbReference type="InterPro" id="IPR036388">
    <property type="entry name" value="WH-like_DNA-bd_sf"/>
</dbReference>
<dbReference type="InterPro" id="IPR002577">
    <property type="entry name" value="HTH_HxlR"/>
</dbReference>
<dbReference type="SUPFAM" id="SSF46785">
    <property type="entry name" value="Winged helix' DNA-binding domain"/>
    <property type="match status" value="1"/>
</dbReference>
<keyword evidence="6" id="KW-1185">Reference proteome</keyword>
<evidence type="ECO:0000256" key="3">
    <source>
        <dbReference type="ARBA" id="ARBA00023163"/>
    </source>
</evidence>
<dbReference type="PANTHER" id="PTHR33204">
    <property type="entry name" value="TRANSCRIPTIONAL REGULATOR, MARR FAMILY"/>
    <property type="match status" value="1"/>
</dbReference>
<dbReference type="Gene3D" id="1.10.10.10">
    <property type="entry name" value="Winged helix-like DNA-binding domain superfamily/Winged helix DNA-binding domain"/>
    <property type="match status" value="1"/>
</dbReference>
<sequence>MTLVSELPGRFCSIAAALEVVGDRWSLLAVREVSFGHHRFGEILEGTGAPRDRLSARLKALVEAEVLERRQYSEAPPRFDYHLTPAGKDLLPVLRSLMAWGDRWAVETPPVTLLHHDHELAPTTVCGTCGEKVHGADVHRRSNTPTA</sequence>
<dbReference type="PROSITE" id="PS51118">
    <property type="entry name" value="HTH_HXLR"/>
    <property type="match status" value="1"/>
</dbReference>
<accession>I4EQ69</accession>
<organism evidence="5 6">
    <name type="scientific">Modestobacter italicus (strain DSM 44449 / CECT 9708 / BC 501)</name>
    <dbReference type="NCBI Taxonomy" id="2732864"/>
    <lineage>
        <taxon>Bacteria</taxon>
        <taxon>Bacillati</taxon>
        <taxon>Actinomycetota</taxon>
        <taxon>Actinomycetes</taxon>
        <taxon>Geodermatophilales</taxon>
        <taxon>Geodermatophilaceae</taxon>
        <taxon>Modestobacter</taxon>
    </lineage>
</organism>
<keyword evidence="3" id="KW-0804">Transcription</keyword>
<dbReference type="STRING" id="477641.MODMU_0060"/>
<keyword evidence="2" id="KW-0238">DNA-binding</keyword>
<dbReference type="eggNOG" id="COG1733">
    <property type="taxonomic scope" value="Bacteria"/>
</dbReference>
<dbReference type="EMBL" id="FO203431">
    <property type="protein sequence ID" value="CCH85532.1"/>
    <property type="molecule type" value="Genomic_DNA"/>
</dbReference>
<keyword evidence="1" id="KW-0805">Transcription regulation</keyword>